<accession>A0ABR8J136</accession>
<organism evidence="9 10">
    <name type="scientific">Anabaena catenula FACHB-362</name>
    <dbReference type="NCBI Taxonomy" id="2692877"/>
    <lineage>
        <taxon>Bacteria</taxon>
        <taxon>Bacillati</taxon>
        <taxon>Cyanobacteriota</taxon>
        <taxon>Cyanophyceae</taxon>
        <taxon>Nostocales</taxon>
        <taxon>Nostocaceae</taxon>
        <taxon>Anabaena</taxon>
    </lineage>
</organism>
<comment type="caution">
    <text evidence="9">The sequence shown here is derived from an EMBL/GenBank/DDBJ whole genome shotgun (WGS) entry which is preliminary data.</text>
</comment>
<dbReference type="PANTHER" id="PTHR42920:SF5">
    <property type="entry name" value="EAMA DOMAIN-CONTAINING PROTEIN"/>
    <property type="match status" value="1"/>
</dbReference>
<dbReference type="Proteomes" id="UP000660381">
    <property type="component" value="Unassembled WGS sequence"/>
</dbReference>
<gene>
    <name evidence="9" type="ORF">H6G68_09615</name>
</gene>
<dbReference type="InterPro" id="IPR000620">
    <property type="entry name" value="EamA_dom"/>
</dbReference>
<comment type="similarity">
    <text evidence="2">Belongs to the EamA transporter family.</text>
</comment>
<evidence type="ECO:0000256" key="5">
    <source>
        <dbReference type="ARBA" id="ARBA00022989"/>
    </source>
</evidence>
<dbReference type="Pfam" id="PF00892">
    <property type="entry name" value="EamA"/>
    <property type="match status" value="1"/>
</dbReference>
<proteinExistence type="inferred from homology"/>
<evidence type="ECO:0000256" key="1">
    <source>
        <dbReference type="ARBA" id="ARBA00004651"/>
    </source>
</evidence>
<comment type="subcellular location">
    <subcellularLocation>
        <location evidence="1">Cell membrane</location>
        <topology evidence="1">Multi-pass membrane protein</topology>
    </subcellularLocation>
</comment>
<evidence type="ECO:0000313" key="9">
    <source>
        <dbReference type="EMBL" id="MBD2692012.1"/>
    </source>
</evidence>
<dbReference type="PANTHER" id="PTHR42920">
    <property type="entry name" value="OS03G0707200 PROTEIN-RELATED"/>
    <property type="match status" value="1"/>
</dbReference>
<dbReference type="EMBL" id="JACJTQ010000011">
    <property type="protein sequence ID" value="MBD2692012.1"/>
    <property type="molecule type" value="Genomic_DNA"/>
</dbReference>
<evidence type="ECO:0000259" key="8">
    <source>
        <dbReference type="Pfam" id="PF00892"/>
    </source>
</evidence>
<keyword evidence="4 7" id="KW-0812">Transmembrane</keyword>
<dbReference type="InterPro" id="IPR051258">
    <property type="entry name" value="Diverse_Substrate_Transporter"/>
</dbReference>
<reference evidence="9 10" key="1">
    <citation type="journal article" date="2020" name="ISME J.">
        <title>Comparative genomics reveals insights into cyanobacterial evolution and habitat adaptation.</title>
        <authorList>
            <person name="Chen M.Y."/>
            <person name="Teng W.K."/>
            <person name="Zhao L."/>
            <person name="Hu C.X."/>
            <person name="Zhou Y.K."/>
            <person name="Han B.P."/>
            <person name="Song L.R."/>
            <person name="Shu W.S."/>
        </authorList>
    </citation>
    <scope>NUCLEOTIDE SEQUENCE [LARGE SCALE GENOMIC DNA]</scope>
    <source>
        <strain evidence="9 10">FACHB-362</strain>
    </source>
</reference>
<dbReference type="RefSeq" id="WP_190906435.1">
    <property type="nucleotide sequence ID" value="NZ_JACJTQ010000011.1"/>
</dbReference>
<protein>
    <recommendedName>
        <fullName evidence="8">EamA domain-containing protein</fullName>
    </recommendedName>
</protein>
<feature type="domain" description="EamA" evidence="8">
    <location>
        <begin position="20"/>
        <end position="114"/>
    </location>
</feature>
<name>A0ABR8J136_9NOST</name>
<keyword evidence="6 7" id="KW-0472">Membrane</keyword>
<feature type="transmembrane region" description="Helical" evidence="7">
    <location>
        <begin position="45"/>
        <end position="67"/>
    </location>
</feature>
<evidence type="ECO:0000256" key="3">
    <source>
        <dbReference type="ARBA" id="ARBA00022475"/>
    </source>
</evidence>
<keyword evidence="10" id="KW-1185">Reference proteome</keyword>
<sequence>MSYINNLLEYKNNLKSQHTLGIMLLMAVTIFWGTTFPLVKQTIVSLSPGTLIAIRCALAALAFAVHLRDLNMRSLRDGTNLGLLLFASLATQGIALETISANRSAFIASMNLILVPLTE</sequence>
<evidence type="ECO:0000256" key="4">
    <source>
        <dbReference type="ARBA" id="ARBA00022692"/>
    </source>
</evidence>
<feature type="transmembrane region" description="Helical" evidence="7">
    <location>
        <begin position="20"/>
        <end position="39"/>
    </location>
</feature>
<keyword evidence="5 7" id="KW-1133">Transmembrane helix</keyword>
<evidence type="ECO:0000256" key="7">
    <source>
        <dbReference type="SAM" id="Phobius"/>
    </source>
</evidence>
<evidence type="ECO:0000313" key="10">
    <source>
        <dbReference type="Proteomes" id="UP000660381"/>
    </source>
</evidence>
<evidence type="ECO:0000256" key="6">
    <source>
        <dbReference type="ARBA" id="ARBA00023136"/>
    </source>
</evidence>
<evidence type="ECO:0000256" key="2">
    <source>
        <dbReference type="ARBA" id="ARBA00007362"/>
    </source>
</evidence>
<keyword evidence="3" id="KW-1003">Cell membrane</keyword>